<keyword evidence="5" id="KW-1185">Reference proteome</keyword>
<dbReference type="STRING" id="679200.HMPREF9333_01183"/>
<dbReference type="Pfam" id="PF04321">
    <property type="entry name" value="RmlD_sub_bind"/>
    <property type="match status" value="1"/>
</dbReference>
<dbReference type="InterPro" id="IPR005913">
    <property type="entry name" value="dTDP_dehydrorham_reduct"/>
</dbReference>
<dbReference type="RefSeq" id="WP_005540632.1">
    <property type="nucleotide sequence ID" value="NZ_JH378832.1"/>
</dbReference>
<feature type="domain" description="RmlD-like substrate binding" evidence="3">
    <location>
        <begin position="1"/>
        <end position="284"/>
    </location>
</feature>
<dbReference type="AlphaFoldDB" id="G5GHZ3"/>
<keyword evidence="2" id="KW-0521">NADP</keyword>
<evidence type="ECO:0000313" key="5">
    <source>
        <dbReference type="Proteomes" id="UP000003011"/>
    </source>
</evidence>
<comment type="similarity">
    <text evidence="1 2">Belongs to the dTDP-4-dehydrorhamnose reductase family.</text>
</comment>
<dbReference type="GO" id="GO:0019305">
    <property type="term" value="P:dTDP-rhamnose biosynthetic process"/>
    <property type="evidence" value="ECO:0007669"/>
    <property type="project" value="UniProtKB-UniPathway"/>
</dbReference>
<dbReference type="HOGENOM" id="CLU_045518_1_2_9"/>
<evidence type="ECO:0000259" key="3">
    <source>
        <dbReference type="Pfam" id="PF04321"/>
    </source>
</evidence>
<name>G5GHZ3_9FIRM</name>
<dbReference type="UniPathway" id="UPA00124"/>
<dbReference type="eggNOG" id="COG1091">
    <property type="taxonomic scope" value="Bacteria"/>
</dbReference>
<dbReference type="InterPro" id="IPR029903">
    <property type="entry name" value="RmlD-like-bd"/>
</dbReference>
<dbReference type="OrthoDB" id="9803892at2"/>
<protein>
    <recommendedName>
        <fullName evidence="2">dTDP-4-dehydrorhamnose reductase</fullName>
        <ecNumber evidence="2">1.1.1.133</ecNumber>
    </recommendedName>
</protein>
<gene>
    <name evidence="4" type="ORF">HMPREF9333_01183</name>
</gene>
<sequence>MRILVTGAKGQLGSDLVKELEKRGIEAIGVDMQEMDITSASQCREIIEKEHNSSALEAVIHCAAYTAVDKAEDEPELVRSVNADGTENIAVICRDLDIKMLYISTDYVFDGEGTRPWEPDDKRNPLNVYGQMKYEGELAVEKNLEKYFIVRISWVFGLKGNNFVKTMLSLAQSRDELRIVNDQTGSPTYTPDLSVLLASMVVTDKYGRYHATNEGLCTWYEFAEEIFKQAGIKDIKLIPVTSQEFITKAKRPHNSRMDKSKLDKNGFKRLPSWQDALKRYLDEYMKGQY</sequence>
<evidence type="ECO:0000256" key="2">
    <source>
        <dbReference type="RuleBase" id="RU364082"/>
    </source>
</evidence>
<dbReference type="InterPro" id="IPR036291">
    <property type="entry name" value="NAD(P)-bd_dom_sf"/>
</dbReference>
<dbReference type="Gene3D" id="3.40.50.720">
    <property type="entry name" value="NAD(P)-binding Rossmann-like Domain"/>
    <property type="match status" value="1"/>
</dbReference>
<dbReference type="EC" id="1.1.1.133" evidence="2"/>
<comment type="function">
    <text evidence="2">Catalyzes the reduction of dTDP-6-deoxy-L-lyxo-4-hexulose to yield dTDP-L-rhamnose.</text>
</comment>
<dbReference type="CDD" id="cd05254">
    <property type="entry name" value="dTDP_HR_like_SDR_e"/>
    <property type="match status" value="1"/>
</dbReference>
<proteinExistence type="inferred from homology"/>
<evidence type="ECO:0000313" key="4">
    <source>
        <dbReference type="EMBL" id="EHI55468.1"/>
    </source>
</evidence>
<dbReference type="Proteomes" id="UP000003011">
    <property type="component" value="Unassembled WGS sequence"/>
</dbReference>
<dbReference type="EMBL" id="ACZL01000021">
    <property type="protein sequence ID" value="EHI55468.1"/>
    <property type="molecule type" value="Genomic_DNA"/>
</dbReference>
<evidence type="ECO:0000256" key="1">
    <source>
        <dbReference type="ARBA" id="ARBA00010944"/>
    </source>
</evidence>
<dbReference type="Gene3D" id="3.90.25.10">
    <property type="entry name" value="UDP-galactose 4-epimerase, domain 1"/>
    <property type="match status" value="1"/>
</dbReference>
<dbReference type="PANTHER" id="PTHR10491">
    <property type="entry name" value="DTDP-4-DEHYDRORHAMNOSE REDUCTASE"/>
    <property type="match status" value="1"/>
</dbReference>
<dbReference type="PANTHER" id="PTHR10491:SF4">
    <property type="entry name" value="METHIONINE ADENOSYLTRANSFERASE 2 SUBUNIT BETA"/>
    <property type="match status" value="1"/>
</dbReference>
<dbReference type="GO" id="GO:0005829">
    <property type="term" value="C:cytosol"/>
    <property type="evidence" value="ECO:0007669"/>
    <property type="project" value="TreeGrafter"/>
</dbReference>
<dbReference type="PATRIC" id="fig|679200.3.peg.1261"/>
<dbReference type="NCBIfam" id="TIGR01214">
    <property type="entry name" value="rmlD"/>
    <property type="match status" value="1"/>
</dbReference>
<comment type="caution">
    <text evidence="4">The sequence shown here is derived from an EMBL/GenBank/DDBJ whole genome shotgun (WGS) entry which is preliminary data.</text>
</comment>
<comment type="pathway">
    <text evidence="2">Carbohydrate biosynthesis; dTDP-L-rhamnose biosynthesis.</text>
</comment>
<dbReference type="GO" id="GO:0008831">
    <property type="term" value="F:dTDP-4-dehydrorhamnose reductase activity"/>
    <property type="evidence" value="ECO:0007669"/>
    <property type="project" value="UniProtKB-EC"/>
</dbReference>
<dbReference type="SUPFAM" id="SSF51735">
    <property type="entry name" value="NAD(P)-binding Rossmann-fold domains"/>
    <property type="match status" value="1"/>
</dbReference>
<keyword evidence="2" id="KW-0560">Oxidoreductase</keyword>
<reference evidence="4 5" key="1">
    <citation type="submission" date="2011-08" db="EMBL/GenBank/DDBJ databases">
        <title>The Genome Sequence of Johnsonella ignava ATCC 51276.</title>
        <authorList>
            <consortium name="The Broad Institute Genome Sequencing Platform"/>
            <person name="Earl A."/>
            <person name="Ward D."/>
            <person name="Feldgarden M."/>
            <person name="Gevers D."/>
            <person name="Izard J."/>
            <person name="Blanton J.M."/>
            <person name="Baranova O.V."/>
            <person name="Dewhirst F.E."/>
            <person name="Young S.K."/>
            <person name="Zeng Q."/>
            <person name="Gargeya S."/>
            <person name="Fitzgerald M."/>
            <person name="Haas B."/>
            <person name="Abouelleil A."/>
            <person name="Alvarado L."/>
            <person name="Arachchi H.M."/>
            <person name="Berlin A."/>
            <person name="Brown A."/>
            <person name="Chapman S.B."/>
            <person name="Chen Z."/>
            <person name="Dunbar C."/>
            <person name="Freedman E."/>
            <person name="Gearin G."/>
            <person name="Gellesch M."/>
            <person name="Goldberg J."/>
            <person name="Griggs A."/>
            <person name="Gujja S."/>
            <person name="Heiman D."/>
            <person name="Howarth C."/>
            <person name="Larson L."/>
            <person name="Lui A."/>
            <person name="MacDonald P.J.P."/>
            <person name="Montmayeur A."/>
            <person name="Murphy C."/>
            <person name="Neiman D."/>
            <person name="Pearson M."/>
            <person name="Priest M."/>
            <person name="Roberts A."/>
            <person name="Saif S."/>
            <person name="Shea T."/>
            <person name="Shenoy N."/>
            <person name="Sisk P."/>
            <person name="Stolte C."/>
            <person name="Sykes S."/>
            <person name="Wortman J."/>
            <person name="Nusbaum C."/>
            <person name="Birren B."/>
        </authorList>
    </citation>
    <scope>NUCLEOTIDE SEQUENCE [LARGE SCALE GENOMIC DNA]</scope>
    <source>
        <strain evidence="4 5">ATCC 51276</strain>
    </source>
</reference>
<accession>G5GHZ3</accession>
<organism evidence="4 5">
    <name type="scientific">Johnsonella ignava ATCC 51276</name>
    <dbReference type="NCBI Taxonomy" id="679200"/>
    <lineage>
        <taxon>Bacteria</taxon>
        <taxon>Bacillati</taxon>
        <taxon>Bacillota</taxon>
        <taxon>Clostridia</taxon>
        <taxon>Lachnospirales</taxon>
        <taxon>Lachnospiraceae</taxon>
        <taxon>Johnsonella</taxon>
    </lineage>
</organism>